<feature type="signal peptide" evidence="1">
    <location>
        <begin position="1"/>
        <end position="24"/>
    </location>
</feature>
<dbReference type="Proteomes" id="UP000676194">
    <property type="component" value="Chromosome"/>
</dbReference>
<name>A0A8E6B8Y6_9BACT</name>
<evidence type="ECO:0000313" key="3">
    <source>
        <dbReference type="Proteomes" id="UP000676194"/>
    </source>
</evidence>
<dbReference type="RefSeq" id="WP_213498363.1">
    <property type="nucleotide sequence ID" value="NZ_CP074694.1"/>
</dbReference>
<sequence length="383" mass="42999">MPTQLLKSKLFFALLCCASLMLFGCSTLMKELSNNLTQWQMLDQKALDNPIQAVGGDGIVFTPGPDSKFFNRKQLARADAETLVSYYSPIFVQQRVNTQAQKYPYPQEYDMIGQAHLKVDSDGKLKSYVSGEPKVYVIMKKLKIDEAEHTQLTYTAWYPAHPRMKAIDLSYADIDSCVVRITLDQENVPLFFETIAACGCFHKVFVEKWLEDAAQQTFGPPEKGKKFSIEKSLKDSIDWEVGGVIDEPKDSPRRPVVFLKAGDHKVLGMGSAARLKVPTNADQHKYVMNSYADLYSIPVDNSDKTSAFFDMDNGGKVRGAERKKEKFFLSFVGVDSAGQPRADDQIKMHFDESTWGDPSIYSKYLRLPPGTLNPVKQVGANLN</sequence>
<proteinExistence type="predicted"/>
<feature type="chain" id="PRO_5034824471" evidence="1">
    <location>
        <begin position="25"/>
        <end position="383"/>
    </location>
</feature>
<evidence type="ECO:0000313" key="2">
    <source>
        <dbReference type="EMBL" id="QVL33474.1"/>
    </source>
</evidence>
<dbReference type="KEGG" id="tsph:KIH39_06070"/>
<protein>
    <submittedName>
        <fullName evidence="2">Uncharacterized protein</fullName>
    </submittedName>
</protein>
<reference evidence="2" key="1">
    <citation type="submission" date="2021-05" db="EMBL/GenBank/DDBJ databases">
        <title>Complete genome sequence of the cellulolytic planctomycete Telmatocola sphagniphila SP2T and characterization of the first cellulase from planctomycetes.</title>
        <authorList>
            <person name="Rakitin A.L."/>
            <person name="Beletsky A.V."/>
            <person name="Naumoff D.G."/>
            <person name="Kulichevskaya I.S."/>
            <person name="Mardanov A.V."/>
            <person name="Ravin N.V."/>
            <person name="Dedysh S.N."/>
        </authorList>
    </citation>
    <scope>NUCLEOTIDE SEQUENCE</scope>
    <source>
        <strain evidence="2">SP2T</strain>
    </source>
</reference>
<keyword evidence="3" id="KW-1185">Reference proteome</keyword>
<dbReference type="EMBL" id="CP074694">
    <property type="protein sequence ID" value="QVL33474.1"/>
    <property type="molecule type" value="Genomic_DNA"/>
</dbReference>
<keyword evidence="1" id="KW-0732">Signal</keyword>
<accession>A0A8E6B8Y6</accession>
<evidence type="ECO:0000256" key="1">
    <source>
        <dbReference type="SAM" id="SignalP"/>
    </source>
</evidence>
<dbReference type="PROSITE" id="PS51257">
    <property type="entry name" value="PROKAR_LIPOPROTEIN"/>
    <property type="match status" value="1"/>
</dbReference>
<organism evidence="2 3">
    <name type="scientific">Telmatocola sphagniphila</name>
    <dbReference type="NCBI Taxonomy" id="1123043"/>
    <lineage>
        <taxon>Bacteria</taxon>
        <taxon>Pseudomonadati</taxon>
        <taxon>Planctomycetota</taxon>
        <taxon>Planctomycetia</taxon>
        <taxon>Gemmatales</taxon>
        <taxon>Gemmataceae</taxon>
    </lineage>
</organism>
<dbReference type="AlphaFoldDB" id="A0A8E6B8Y6"/>
<gene>
    <name evidence="2" type="ORF">KIH39_06070</name>
</gene>